<dbReference type="Gene3D" id="1.10.1790.10">
    <property type="entry name" value="PRD domain"/>
    <property type="match status" value="2"/>
</dbReference>
<dbReference type="SUPFAM" id="SSF63520">
    <property type="entry name" value="PTS-regulatory domain, PRD"/>
    <property type="match status" value="2"/>
</dbReference>
<dbReference type="Gene3D" id="2.30.24.10">
    <property type="entry name" value="CAT RNA-binding domain"/>
    <property type="match status" value="1"/>
</dbReference>
<dbReference type="Pfam" id="PF03123">
    <property type="entry name" value="CAT_RBD"/>
    <property type="match status" value="1"/>
</dbReference>
<proteinExistence type="predicted"/>
<dbReference type="EMBL" id="SRMD01000027">
    <property type="protein sequence ID" value="TQW16117.1"/>
    <property type="molecule type" value="Genomic_DNA"/>
</dbReference>
<dbReference type="SUPFAM" id="SSF50151">
    <property type="entry name" value="SacY-like RNA-binding domain"/>
    <property type="match status" value="1"/>
</dbReference>
<evidence type="ECO:0000259" key="2">
    <source>
        <dbReference type="PROSITE" id="PS51372"/>
    </source>
</evidence>
<evidence type="ECO:0000313" key="4">
    <source>
        <dbReference type="Proteomes" id="UP000316012"/>
    </source>
</evidence>
<gene>
    <name evidence="3" type="primary">licT_3</name>
    <name evidence="3" type="ORF">FIPPAONL_00174</name>
</gene>
<accession>A0ABY3BGS8</accession>
<organism evidence="3 4">
    <name type="scientific">Lactobacillus gasseri</name>
    <dbReference type="NCBI Taxonomy" id="1596"/>
    <lineage>
        <taxon>Bacteria</taxon>
        <taxon>Bacillati</taxon>
        <taxon>Bacillota</taxon>
        <taxon>Bacilli</taxon>
        <taxon>Lactobacillales</taxon>
        <taxon>Lactobacillaceae</taxon>
        <taxon>Lactobacillus</taxon>
    </lineage>
</organism>
<protein>
    <submittedName>
        <fullName evidence="3">Transcription antiterminator LicT</fullName>
    </submittedName>
</protein>
<comment type="caution">
    <text evidence="3">The sequence shown here is derived from an EMBL/GenBank/DDBJ whole genome shotgun (WGS) entry which is preliminary data.</text>
</comment>
<name>A0ABY3BGS8_LACGS</name>
<sequence>MIFLKTFNNSAALVQDDQGQEQVVLGKGVGFGLKKGDKIDENKIERRFTATSHQDEVNQVKEINASTIDLTNKVIQMVEPLLKVKFNDFQYLALADHIDFALSRIEDHIDMSAANTRWEVKNLFPKEYKISEKVIALINKEMKVNLPPSESIFMTYHFVNAASDNDQVQETVEITELISGIIDIIQYQYQMTLDTESFNYSRFITHLRVLLVRLLRNKHQKSGELDDSLLAFMKIKYNHAYDTAERIATYLHIWRVTNRQEN</sequence>
<reference evidence="3 4" key="1">
    <citation type="submission" date="2019-04" db="EMBL/GenBank/DDBJ databases">
        <title>Lactobacillus gasseri 7171 assembly.</title>
        <authorList>
            <person name="Joris B.R."/>
            <person name="Giguere D."/>
        </authorList>
    </citation>
    <scope>NUCLEOTIDE SEQUENCE [LARGE SCALE GENOMIC DNA]</scope>
    <source>
        <strain evidence="3 4">7171</strain>
    </source>
</reference>
<feature type="domain" description="PRD" evidence="2">
    <location>
        <begin position="62"/>
        <end position="168"/>
    </location>
</feature>
<dbReference type="InterPro" id="IPR050661">
    <property type="entry name" value="BglG_antiterminators"/>
</dbReference>
<evidence type="ECO:0000313" key="3">
    <source>
        <dbReference type="EMBL" id="TQW16117.1"/>
    </source>
</evidence>
<dbReference type="PANTHER" id="PTHR30185:SF15">
    <property type="entry name" value="CRYPTIC BETA-GLUCOSIDE BGL OPERON ANTITERMINATOR"/>
    <property type="match status" value="1"/>
</dbReference>
<dbReference type="InterPro" id="IPR036634">
    <property type="entry name" value="PRD_sf"/>
</dbReference>
<keyword evidence="1" id="KW-0677">Repeat</keyword>
<evidence type="ECO:0000256" key="1">
    <source>
        <dbReference type="ARBA" id="ARBA00022737"/>
    </source>
</evidence>
<keyword evidence="4" id="KW-1185">Reference proteome</keyword>
<dbReference type="SMART" id="SM01061">
    <property type="entry name" value="CAT_RBD"/>
    <property type="match status" value="1"/>
</dbReference>
<dbReference type="InterPro" id="IPR011608">
    <property type="entry name" value="PRD"/>
</dbReference>
<dbReference type="RefSeq" id="WP_003651511.1">
    <property type="nucleotide sequence ID" value="NZ_CAZZQE010000001.1"/>
</dbReference>
<dbReference type="Proteomes" id="UP000316012">
    <property type="component" value="Unassembled WGS sequence"/>
</dbReference>
<dbReference type="PROSITE" id="PS51372">
    <property type="entry name" value="PRD_2"/>
    <property type="match status" value="2"/>
</dbReference>
<dbReference type="InterPro" id="IPR036650">
    <property type="entry name" value="CAT_RNA-bd_dom_sf"/>
</dbReference>
<dbReference type="PANTHER" id="PTHR30185">
    <property type="entry name" value="CRYPTIC BETA-GLUCOSIDE BGL OPERON ANTITERMINATOR"/>
    <property type="match status" value="1"/>
</dbReference>
<dbReference type="InterPro" id="IPR004341">
    <property type="entry name" value="CAT_RNA-bd_dom"/>
</dbReference>
<feature type="domain" description="PRD" evidence="2">
    <location>
        <begin position="169"/>
        <end position="262"/>
    </location>
</feature>
<dbReference type="Pfam" id="PF00874">
    <property type="entry name" value="PRD"/>
    <property type="match status" value="2"/>
</dbReference>